<protein>
    <submittedName>
        <fullName evidence="1">Uncharacterized protein</fullName>
    </submittedName>
</protein>
<dbReference type="Proteomes" id="UP000217257">
    <property type="component" value="Chromosome"/>
</dbReference>
<evidence type="ECO:0000313" key="1">
    <source>
        <dbReference type="EMBL" id="ATB43565.1"/>
    </source>
</evidence>
<dbReference type="EMBL" id="CP022098">
    <property type="protein sequence ID" value="ATB43565.1"/>
    <property type="molecule type" value="Genomic_DNA"/>
</dbReference>
<dbReference type="KEGG" id="cfus:CYFUS_009045"/>
<dbReference type="RefSeq" id="WP_095990960.1">
    <property type="nucleotide sequence ID" value="NZ_CP022098.1"/>
</dbReference>
<accession>A0A250JI49</accession>
<dbReference type="AlphaFoldDB" id="A0A250JI49"/>
<gene>
    <name evidence="1" type="ORF">CYFUS_009045</name>
</gene>
<reference evidence="1 2" key="1">
    <citation type="submission" date="2017-06" db="EMBL/GenBank/DDBJ databases">
        <title>Sequencing and comparative analysis of myxobacterial genomes.</title>
        <authorList>
            <person name="Rupp O."/>
            <person name="Goesmann A."/>
            <person name="Sogaard-Andersen L."/>
        </authorList>
    </citation>
    <scope>NUCLEOTIDE SEQUENCE [LARGE SCALE GENOMIC DNA]</scope>
    <source>
        <strain evidence="1 2">DSM 52655</strain>
    </source>
</reference>
<evidence type="ECO:0000313" key="2">
    <source>
        <dbReference type="Proteomes" id="UP000217257"/>
    </source>
</evidence>
<name>A0A250JI49_9BACT</name>
<organism evidence="1 2">
    <name type="scientific">Cystobacter fuscus</name>
    <dbReference type="NCBI Taxonomy" id="43"/>
    <lineage>
        <taxon>Bacteria</taxon>
        <taxon>Pseudomonadati</taxon>
        <taxon>Myxococcota</taxon>
        <taxon>Myxococcia</taxon>
        <taxon>Myxococcales</taxon>
        <taxon>Cystobacterineae</taxon>
        <taxon>Archangiaceae</taxon>
        <taxon>Cystobacter</taxon>
    </lineage>
</organism>
<sequence length="143" mass="16520">MEPLQRQWTIGNHTFHFEAPDLLWATHQGYCTLDEAMGMVSLYRELGGIRPFFLLSDMAQAEGMEPEARRHVSENLRPEWLLGAIYFNARLLHKAIARGLLLAAQLARSENDPPRTEIHFVSTRESARELSARLRAQREEHRV</sequence>
<proteinExistence type="predicted"/>